<dbReference type="InterPro" id="IPR040236">
    <property type="entry name" value="TMEM198"/>
</dbReference>
<evidence type="ECO:0000259" key="8">
    <source>
        <dbReference type="Pfam" id="PF13886"/>
    </source>
</evidence>
<feature type="transmembrane region" description="Helical" evidence="7">
    <location>
        <begin position="113"/>
        <end position="134"/>
    </location>
</feature>
<protein>
    <recommendedName>
        <fullName evidence="6">Transmembrane protein 198</fullName>
    </recommendedName>
</protein>
<evidence type="ECO:0000313" key="9">
    <source>
        <dbReference type="EMBL" id="ADD38243.1"/>
    </source>
</evidence>
<dbReference type="InterPro" id="IPR025256">
    <property type="entry name" value="TM7S3/TM198-like_dom"/>
</dbReference>
<feature type="transmembrane region" description="Helical" evidence="7">
    <location>
        <begin position="30"/>
        <end position="48"/>
    </location>
</feature>
<keyword evidence="4 7" id="KW-1133">Transmembrane helix</keyword>
<organism evidence="9">
    <name type="scientific">Lepeophtheirus salmonis</name>
    <name type="common">Salmon louse</name>
    <name type="synonym">Caligus salmonis</name>
    <dbReference type="NCBI Taxonomy" id="72036"/>
    <lineage>
        <taxon>Eukaryota</taxon>
        <taxon>Metazoa</taxon>
        <taxon>Ecdysozoa</taxon>
        <taxon>Arthropoda</taxon>
        <taxon>Crustacea</taxon>
        <taxon>Multicrustacea</taxon>
        <taxon>Hexanauplia</taxon>
        <taxon>Copepoda</taxon>
        <taxon>Siphonostomatoida</taxon>
        <taxon>Caligidae</taxon>
        <taxon>Lepeophtheirus</taxon>
    </lineage>
</organism>
<dbReference type="AlphaFoldDB" id="D3PI57"/>
<feature type="transmembrane region" description="Helical" evidence="7">
    <location>
        <begin position="140"/>
        <end position="162"/>
    </location>
</feature>
<feature type="domain" description="TM7S3/TM198-like" evidence="8">
    <location>
        <begin position="37"/>
        <end position="231"/>
    </location>
</feature>
<evidence type="ECO:0000256" key="5">
    <source>
        <dbReference type="ARBA" id="ARBA00023136"/>
    </source>
</evidence>
<dbReference type="PANTHER" id="PTHR31247">
    <property type="entry name" value="TRANSMEMBRANE PROTEIN 198 FAMILY MEMBER"/>
    <property type="match status" value="1"/>
</dbReference>
<keyword evidence="5 7" id="KW-0472">Membrane</keyword>
<evidence type="ECO:0000256" key="7">
    <source>
        <dbReference type="SAM" id="Phobius"/>
    </source>
</evidence>
<evidence type="ECO:0000256" key="1">
    <source>
        <dbReference type="ARBA" id="ARBA00004141"/>
    </source>
</evidence>
<proteinExistence type="evidence at transcript level"/>
<reference evidence="10" key="2">
    <citation type="submission" date="2014-05" db="EMBL/GenBank/DDBJ databases">
        <authorList>
            <person name="Chronopoulou M."/>
        </authorList>
    </citation>
    <scope>NUCLEOTIDE SEQUENCE</scope>
    <source>
        <tissue evidence="10">Whole organism</tissue>
    </source>
</reference>
<evidence type="ECO:0000256" key="4">
    <source>
        <dbReference type="ARBA" id="ARBA00022989"/>
    </source>
</evidence>
<name>D3PI57_LEPSM</name>
<evidence type="ECO:0000256" key="2">
    <source>
        <dbReference type="ARBA" id="ARBA00006244"/>
    </source>
</evidence>
<comment type="similarity">
    <text evidence="2">Belongs to the TMEM198 family.</text>
</comment>
<comment type="subcellular location">
    <subcellularLocation>
        <location evidence="1">Membrane</location>
        <topology evidence="1">Multi-pass membrane protein</topology>
    </subcellularLocation>
</comment>
<dbReference type="EMBL" id="HACA01020058">
    <property type="protein sequence ID" value="CDW37419.1"/>
    <property type="molecule type" value="Transcribed_RNA"/>
</dbReference>
<feature type="transmembrane region" description="Helical" evidence="7">
    <location>
        <begin position="209"/>
        <end position="233"/>
    </location>
</feature>
<evidence type="ECO:0000256" key="6">
    <source>
        <dbReference type="ARBA" id="ARBA00049737"/>
    </source>
</evidence>
<feature type="transmembrane region" description="Helical" evidence="7">
    <location>
        <begin position="174"/>
        <end position="197"/>
    </location>
</feature>
<evidence type="ECO:0000313" key="10">
    <source>
        <dbReference type="EMBL" id="CDW37419.1"/>
    </source>
</evidence>
<gene>
    <name evidence="9" type="primary">TM198</name>
</gene>
<accession>D3PI57</accession>
<evidence type="ECO:0000256" key="3">
    <source>
        <dbReference type="ARBA" id="ARBA00022692"/>
    </source>
</evidence>
<feature type="transmembrane region" description="Helical" evidence="7">
    <location>
        <begin position="55"/>
        <end position="74"/>
    </location>
</feature>
<dbReference type="PANTHER" id="PTHR31247:SF5">
    <property type="entry name" value="DUF4203 DOMAIN-CONTAINING PROTEIN"/>
    <property type="match status" value="1"/>
</dbReference>
<dbReference type="OrthoDB" id="115781at2759"/>
<sequence>MENGSYPFPTLIPLQPGGNVPGNRSDYDPWTASLLSLYSAFGLLATFLGYRVFKALMFLNGFVFGSLIVILIILAEEGSEESIPRWGITLIGLGAGFLLGTITLLIQYVGIFILGFIAGVLAGIASLSALQYSLIYIPTSPWICVVVLLLFAVSSSLANLCFQKSLTIVCSSFYGAAIISATLDYFIEHSVMLFWLWDKIKITVSPEPSWYSWLLLATWPSLFILGFITQILVTGKGTYHERPFERKSRSNPETREERKQRKYRYLYQVRTCHGDVISQPVAKKYVHQVNDESFA</sequence>
<dbReference type="Pfam" id="PF13886">
    <property type="entry name" value="TM7S3_TM198"/>
    <property type="match status" value="1"/>
</dbReference>
<feature type="transmembrane region" description="Helical" evidence="7">
    <location>
        <begin position="86"/>
        <end position="106"/>
    </location>
</feature>
<dbReference type="EMBL" id="BT121313">
    <property type="protein sequence ID" value="ADD38243.1"/>
    <property type="molecule type" value="mRNA"/>
</dbReference>
<dbReference type="GO" id="GO:0005886">
    <property type="term" value="C:plasma membrane"/>
    <property type="evidence" value="ECO:0007669"/>
    <property type="project" value="TreeGrafter"/>
</dbReference>
<keyword evidence="3 7" id="KW-0812">Transmembrane</keyword>
<reference evidence="9" key="1">
    <citation type="submission" date="2010-03" db="EMBL/GenBank/DDBJ databases">
        <title>Atlantic Lepeophtheirus salmonis ESTs and full-length cDNAs.</title>
        <authorList>
            <person name="Yasuike M."/>
            <person name="von Schalburg K."/>
            <person name="Cooper G."/>
            <person name="Leong J."/>
            <person name="Nilsen F."/>
            <person name="Jones S.R.M."/>
            <person name="Koop B.F."/>
        </authorList>
    </citation>
    <scope>NUCLEOTIDE SEQUENCE</scope>
    <source>
        <strain evidence="9">Atlantic form</strain>
        <tissue evidence="9">Mixed tissue</tissue>
    </source>
</reference>